<sequence>MKQRLYILAFFALSVALTSCKKDEDEPAPVPEVVGKWSLDYGLLSGFQNANLNGAKIDPYSEIDFGGFFYTSQIHILNNDNKTFVEVYRHQGGVEDLTGKWTFDAGKLTLDYDLSDIDNEVFTLETKDGLQQLVSPTKDMPLDSVTVGKIQYIYRK</sequence>
<evidence type="ECO:0000313" key="1">
    <source>
        <dbReference type="EMBL" id="GAA4431057.1"/>
    </source>
</evidence>
<evidence type="ECO:0008006" key="3">
    <source>
        <dbReference type="Google" id="ProtNLM"/>
    </source>
</evidence>
<dbReference type="EMBL" id="BAABEY010000001">
    <property type="protein sequence ID" value="GAA4431057.1"/>
    <property type="molecule type" value="Genomic_DNA"/>
</dbReference>
<protein>
    <recommendedName>
        <fullName evidence="3">Lipocalin-like domain-containing protein</fullName>
    </recommendedName>
</protein>
<evidence type="ECO:0000313" key="2">
    <source>
        <dbReference type="Proteomes" id="UP001501508"/>
    </source>
</evidence>
<dbReference type="RefSeq" id="WP_345026040.1">
    <property type="nucleotide sequence ID" value="NZ_BAABEY010000001.1"/>
</dbReference>
<name>A0ABP8LL16_9BACT</name>
<dbReference type="Proteomes" id="UP001501508">
    <property type="component" value="Unassembled WGS sequence"/>
</dbReference>
<keyword evidence="2" id="KW-1185">Reference proteome</keyword>
<gene>
    <name evidence="1" type="ORF">GCM10023091_01150</name>
</gene>
<reference evidence="2" key="1">
    <citation type="journal article" date="2019" name="Int. J. Syst. Evol. Microbiol.">
        <title>The Global Catalogue of Microorganisms (GCM) 10K type strain sequencing project: providing services to taxonomists for standard genome sequencing and annotation.</title>
        <authorList>
            <consortium name="The Broad Institute Genomics Platform"/>
            <consortium name="The Broad Institute Genome Sequencing Center for Infectious Disease"/>
            <person name="Wu L."/>
            <person name="Ma J."/>
        </authorList>
    </citation>
    <scope>NUCLEOTIDE SEQUENCE [LARGE SCALE GENOMIC DNA]</scope>
    <source>
        <strain evidence="2">JCM 31920</strain>
    </source>
</reference>
<dbReference type="PROSITE" id="PS51257">
    <property type="entry name" value="PROKAR_LIPOPROTEIN"/>
    <property type="match status" value="1"/>
</dbReference>
<proteinExistence type="predicted"/>
<comment type="caution">
    <text evidence="1">The sequence shown here is derived from an EMBL/GenBank/DDBJ whole genome shotgun (WGS) entry which is preliminary data.</text>
</comment>
<accession>A0ABP8LL16</accession>
<organism evidence="1 2">
    <name type="scientific">Ravibacter arvi</name>
    <dbReference type="NCBI Taxonomy" id="2051041"/>
    <lineage>
        <taxon>Bacteria</taxon>
        <taxon>Pseudomonadati</taxon>
        <taxon>Bacteroidota</taxon>
        <taxon>Cytophagia</taxon>
        <taxon>Cytophagales</taxon>
        <taxon>Spirosomataceae</taxon>
        <taxon>Ravibacter</taxon>
    </lineage>
</organism>